<dbReference type="EMBL" id="JACCKA010000017">
    <property type="protein sequence ID" value="NZA25192.1"/>
    <property type="molecule type" value="Genomic_DNA"/>
</dbReference>
<proteinExistence type="predicted"/>
<dbReference type="GO" id="GO:0008483">
    <property type="term" value="F:transaminase activity"/>
    <property type="evidence" value="ECO:0007669"/>
    <property type="project" value="UniProtKB-KW"/>
</dbReference>
<dbReference type="SUPFAM" id="SSF56752">
    <property type="entry name" value="D-aminoacid aminotransferase-like PLP-dependent enzymes"/>
    <property type="match status" value="1"/>
</dbReference>
<gene>
    <name evidence="1" type="ORF">H0E84_02250</name>
</gene>
<dbReference type="InterPro" id="IPR043131">
    <property type="entry name" value="BCAT-like_N"/>
</dbReference>
<dbReference type="InterPro" id="IPR001544">
    <property type="entry name" value="Aminotrans_IV"/>
</dbReference>
<comment type="caution">
    <text evidence="1">The sequence shown here is derived from an EMBL/GenBank/DDBJ whole genome shotgun (WGS) entry which is preliminary data.</text>
</comment>
<organism evidence="1 2">
    <name type="scientific">Luteimonas salinisoli</name>
    <dbReference type="NCBI Taxonomy" id="2752307"/>
    <lineage>
        <taxon>Bacteria</taxon>
        <taxon>Pseudomonadati</taxon>
        <taxon>Pseudomonadota</taxon>
        <taxon>Gammaproteobacteria</taxon>
        <taxon>Lysobacterales</taxon>
        <taxon>Lysobacteraceae</taxon>
        <taxon>Luteimonas</taxon>
    </lineage>
</organism>
<dbReference type="InterPro" id="IPR036038">
    <property type="entry name" value="Aminotransferase-like"/>
</dbReference>
<evidence type="ECO:0000313" key="2">
    <source>
        <dbReference type="Proteomes" id="UP000578091"/>
    </source>
</evidence>
<accession>A0A853J8U0</accession>
<dbReference type="InterPro" id="IPR043132">
    <property type="entry name" value="BCAT-like_C"/>
</dbReference>
<keyword evidence="1" id="KW-0808">Transferase</keyword>
<keyword evidence="2" id="KW-1185">Reference proteome</keyword>
<dbReference type="Gene3D" id="3.30.470.10">
    <property type="match status" value="1"/>
</dbReference>
<protein>
    <submittedName>
        <fullName evidence="1">Aminotransferase class IV</fullName>
    </submittedName>
</protein>
<evidence type="ECO:0000313" key="1">
    <source>
        <dbReference type="EMBL" id="NZA25192.1"/>
    </source>
</evidence>
<dbReference type="Proteomes" id="UP000578091">
    <property type="component" value="Unassembled WGS sequence"/>
</dbReference>
<name>A0A853J8U0_9GAMM</name>
<sequence>MTTAWIDGRPAPAAALQALALTNYGHFTTMQVRAGAVRGLDLHLERLRDATRELFGRDLDPARLRAGWRGALAAAGVVDCTLRSMVFAPGADPAPVGTDDAAVLVLDVVSVAREPAAAALRVRSFGYCRAAPNLKHLGTFALFHHRRLALLEGHDDALFVDAQGRVLEGSVWNLGFLDGAGVVWPEGPALRGVTERLLQAGLAEAGVPQAIRPVGLDQVADFRGAFTCNSRGVQTIGAIDGLEFAASGDAARLPREALERRPWQPL</sequence>
<dbReference type="Gene3D" id="3.20.10.10">
    <property type="entry name" value="D-amino Acid Aminotransferase, subunit A, domain 2"/>
    <property type="match status" value="1"/>
</dbReference>
<dbReference type="RefSeq" id="WP_180676997.1">
    <property type="nucleotide sequence ID" value="NZ_JACCKA010000017.1"/>
</dbReference>
<dbReference type="NCBIfam" id="NF006734">
    <property type="entry name" value="PRK09266.1"/>
    <property type="match status" value="1"/>
</dbReference>
<reference evidence="1 2" key="1">
    <citation type="submission" date="2020-07" db="EMBL/GenBank/DDBJ databases">
        <title>Luteimonas sp. SJ-92.</title>
        <authorList>
            <person name="Huang X.-X."/>
            <person name="Xu L."/>
            <person name="Sun J.-Q."/>
        </authorList>
    </citation>
    <scope>NUCLEOTIDE SEQUENCE [LARGE SCALE GENOMIC DNA]</scope>
    <source>
        <strain evidence="1 2">SJ-92</strain>
    </source>
</reference>
<keyword evidence="1" id="KW-0032">Aminotransferase</keyword>
<dbReference type="Pfam" id="PF01063">
    <property type="entry name" value="Aminotran_4"/>
    <property type="match status" value="1"/>
</dbReference>
<dbReference type="AlphaFoldDB" id="A0A853J8U0"/>